<dbReference type="OMA" id="WNCAQEE"/>
<dbReference type="AlphaFoldDB" id="A0A8S1WYG2"/>
<evidence type="ECO:0000313" key="6">
    <source>
        <dbReference type="Proteomes" id="UP000683925"/>
    </source>
</evidence>
<reference evidence="5" key="1">
    <citation type="submission" date="2021-01" db="EMBL/GenBank/DDBJ databases">
        <authorList>
            <consortium name="Genoscope - CEA"/>
            <person name="William W."/>
        </authorList>
    </citation>
    <scope>NUCLEOTIDE SEQUENCE</scope>
</reference>
<feature type="coiled-coil region" evidence="2">
    <location>
        <begin position="446"/>
        <end position="480"/>
    </location>
</feature>
<organism evidence="5 6">
    <name type="scientific">Paramecium octaurelia</name>
    <dbReference type="NCBI Taxonomy" id="43137"/>
    <lineage>
        <taxon>Eukaryota</taxon>
        <taxon>Sar</taxon>
        <taxon>Alveolata</taxon>
        <taxon>Ciliophora</taxon>
        <taxon>Intramacronucleata</taxon>
        <taxon>Oligohymenophorea</taxon>
        <taxon>Peniculida</taxon>
        <taxon>Parameciidae</taxon>
        <taxon>Paramecium</taxon>
    </lineage>
</organism>
<keyword evidence="3" id="KW-0812">Transmembrane</keyword>
<feature type="active site" evidence="1">
    <location>
        <position position="223"/>
    </location>
</feature>
<feature type="active site" evidence="1">
    <location>
        <position position="204"/>
    </location>
</feature>
<accession>A0A8S1WYG2</accession>
<keyword evidence="2" id="KW-0175">Coiled coil</keyword>
<protein>
    <recommendedName>
        <fullName evidence="4">PARG catalytic Macro domain-containing protein</fullName>
    </recommendedName>
</protein>
<dbReference type="InterPro" id="IPR046372">
    <property type="entry name" value="PARG_cat_C"/>
</dbReference>
<evidence type="ECO:0000313" key="5">
    <source>
        <dbReference type="EMBL" id="CAD8194442.1"/>
    </source>
</evidence>
<dbReference type="GO" id="GO:0005634">
    <property type="term" value="C:nucleus"/>
    <property type="evidence" value="ECO:0007669"/>
    <property type="project" value="TreeGrafter"/>
</dbReference>
<keyword evidence="3" id="KW-0472">Membrane</keyword>
<keyword evidence="6" id="KW-1185">Reference proteome</keyword>
<dbReference type="PANTHER" id="PTHR12837:SF0">
    <property type="entry name" value="POLY(ADP-RIBOSE) GLYCOHYDROLASE"/>
    <property type="match status" value="1"/>
</dbReference>
<feature type="transmembrane region" description="Helical" evidence="3">
    <location>
        <begin position="483"/>
        <end position="503"/>
    </location>
</feature>
<dbReference type="Pfam" id="PF05028">
    <property type="entry name" value="PARG_cat_C"/>
    <property type="match status" value="1"/>
</dbReference>
<dbReference type="GO" id="GO:0004649">
    <property type="term" value="F:poly(ADP-ribose) glycohydrolase activity"/>
    <property type="evidence" value="ECO:0007669"/>
    <property type="project" value="InterPro"/>
</dbReference>
<dbReference type="GO" id="GO:1990966">
    <property type="term" value="P:ATP generation from poly-ADP-D-ribose"/>
    <property type="evidence" value="ECO:0007669"/>
    <property type="project" value="TreeGrafter"/>
</dbReference>
<dbReference type="EMBL" id="CAJJDP010000106">
    <property type="protein sequence ID" value="CAD8194442.1"/>
    <property type="molecule type" value="Genomic_DNA"/>
</dbReference>
<evidence type="ECO:0000259" key="4">
    <source>
        <dbReference type="Pfam" id="PF05028"/>
    </source>
</evidence>
<proteinExistence type="predicted"/>
<evidence type="ECO:0000256" key="2">
    <source>
        <dbReference type="SAM" id="Coils"/>
    </source>
</evidence>
<name>A0A8S1WYG2_PAROT</name>
<evidence type="ECO:0000256" key="1">
    <source>
        <dbReference type="PIRSR" id="PIRSR607724-1"/>
    </source>
</evidence>
<dbReference type="GO" id="GO:0005975">
    <property type="term" value="P:carbohydrate metabolic process"/>
    <property type="evidence" value="ECO:0007669"/>
    <property type="project" value="InterPro"/>
</dbReference>
<keyword evidence="3" id="KW-1133">Transmembrane helix</keyword>
<dbReference type="InterPro" id="IPR007724">
    <property type="entry name" value="Poly_GlycHdrlase"/>
</dbReference>
<feature type="active site" evidence="1">
    <location>
        <position position="224"/>
    </location>
</feature>
<dbReference type="GO" id="GO:0009225">
    <property type="term" value="P:nucleotide-sugar metabolic process"/>
    <property type="evidence" value="ECO:0007669"/>
    <property type="project" value="TreeGrafter"/>
</dbReference>
<dbReference type="OrthoDB" id="1937899at2759"/>
<dbReference type="PANTHER" id="PTHR12837">
    <property type="entry name" value="POLY ADP-RIBOSE GLYCOHYDROLASE"/>
    <property type="match status" value="1"/>
</dbReference>
<dbReference type="Proteomes" id="UP000683925">
    <property type="component" value="Unassembled WGS sequence"/>
</dbReference>
<gene>
    <name evidence="5" type="ORF">POCTA_138.1.T1060237</name>
</gene>
<feature type="domain" description="PARG catalytic Macro" evidence="4">
    <location>
        <begin position="177"/>
        <end position="355"/>
    </location>
</feature>
<evidence type="ECO:0000256" key="3">
    <source>
        <dbReference type="SAM" id="Phobius"/>
    </source>
</evidence>
<comment type="caution">
    <text evidence="5">The sequence shown here is derived from an EMBL/GenBank/DDBJ whole genome shotgun (WGS) entry which is preliminary data.</text>
</comment>
<dbReference type="GO" id="GO:0006282">
    <property type="term" value="P:regulation of DNA repair"/>
    <property type="evidence" value="ECO:0007669"/>
    <property type="project" value="InterPro"/>
</dbReference>
<dbReference type="GO" id="GO:0005737">
    <property type="term" value="C:cytoplasm"/>
    <property type="evidence" value="ECO:0007669"/>
    <property type="project" value="TreeGrafter"/>
</dbReference>
<sequence length="504" mass="58766">MMKFINKIFFQQTRMEKSVLYCRLKGFNQQNYLDYIHQTIDSDQTLQDIFQDQTGQLGFKNYLKHEIFNNPNQLRSDLDAIYQQWDTKAKVQLKRVENFRLIMLMYLGLLERDFSKGGFYLIDMAYIKQTKSHLCQQKLKCFKHYIKTFYLNQDSIKDQQLVFSKNSITKEQFVKNFDQTNNQIIDFEFTQLKNEDHKNSTVVDFADENIGGLVLDTWNCAQEEVIMLIYPEAITCMLFIPKMKETEAVLIENLKKYSNYTGYEKTFVSFPNEDIRDSYNVLAIDAKPFYRDDQFTKDNIYRELLKCYAGFELSLKNQPNCDISTGRWGCGIFGGNIYLKALIQLLSFAVATNQVKQSKSKLIINCVNDQSLFEFGATLKQLLQSSGTQLNVINLKESILFLQSGIDDSMLQNQNTQLIKQIFTILTKDIPQVQKLSQQINSNDKVDALQQNIKQGEGQQQQINKNIESQYQDKEQYQKRKTIISGQTICIAFGILASLYIFIK</sequence>